<dbReference type="EMBL" id="JAPNKA010000001">
    <property type="protein sequence ID" value="MCY1083023.1"/>
    <property type="molecule type" value="Genomic_DNA"/>
</dbReference>
<proteinExistence type="predicted"/>
<dbReference type="Gene3D" id="3.40.50.300">
    <property type="entry name" value="P-loop containing nucleotide triphosphate hydrolases"/>
    <property type="match status" value="1"/>
</dbReference>
<feature type="compositionally biased region" description="Basic and acidic residues" evidence="2">
    <location>
        <begin position="690"/>
        <end position="700"/>
    </location>
</feature>
<feature type="region of interest" description="Disordered" evidence="2">
    <location>
        <begin position="676"/>
        <end position="709"/>
    </location>
</feature>
<sequence length="709" mass="82336">MLEAERRELLARQKEVQDQELQLLEREENARAGFVAQQSSALAELRQRKTELEAELQALPVKLSEVHAGWVKDMETLRQRLEGEARQARAQLATELAERRLQAEQQLEQERQRVHKSLEAWREELESRESTLEQQRQKLRQERIQLRADAELLEDGKRLLEKRVEQKAAARVESLQAELESTRLLFEDTRRDRNHLQAELRKVEEANRQFEQRSPREVLEQLRSLEEQRRKLEQELATRPNEQEKQRLRQLDAEHEQRELELARLRRENSELKARLGNHAIAVSELESLKRQKEAAETYNKALGSALEEYERKVGELIQRARSQPAFPLCAAMDEDTGLQREVEVEERVPRLDKFCKDLRHRLAYNPQTKQELYYSERDVRAFVAGLAMSRLHLLQGISGTGKTSLPREFARAVGGAFTLVEVQAGWRDRDDLLGYFNAFEGRHYESDFLLALYRAQTPAFRDRLCLIVLDEMNLSRPEQYFANLLAQLEQPETKREVRLVTDPTQKPPQRFRDRHTLAIPSNVWFIGTANHDETTVEFADKTYDRAHVMELPRHRQAVQAEHRSERPPVSYKALLRAFEEARQKHEAGAKTVARVLDQHLSPVLDAHFQVGWGSRLERQVADFVPVVLASGGSEVEAADHLIATKLLRKIRGRHETQQEDLDALEEAVSKAFKSLQGRLAPDQSQSLKLIKDERRQPRELEEEGVDAA</sequence>
<dbReference type="SUPFAM" id="SSF52540">
    <property type="entry name" value="P-loop containing nucleoside triphosphate hydrolases"/>
    <property type="match status" value="1"/>
</dbReference>
<evidence type="ECO:0000256" key="1">
    <source>
        <dbReference type="SAM" id="Coils"/>
    </source>
</evidence>
<dbReference type="Proteomes" id="UP001207654">
    <property type="component" value="Unassembled WGS sequence"/>
</dbReference>
<keyword evidence="4" id="KW-1185">Reference proteome</keyword>
<evidence type="ECO:0000313" key="3">
    <source>
        <dbReference type="EMBL" id="MCY1083023.1"/>
    </source>
</evidence>
<feature type="coiled-coil region" evidence="1">
    <location>
        <begin position="2"/>
        <end position="320"/>
    </location>
</feature>
<comment type="caution">
    <text evidence="3">The sequence shown here is derived from an EMBL/GenBank/DDBJ whole genome shotgun (WGS) entry which is preliminary data.</text>
</comment>
<evidence type="ECO:0000313" key="4">
    <source>
        <dbReference type="Proteomes" id="UP001207654"/>
    </source>
</evidence>
<protein>
    <submittedName>
        <fullName evidence="3">Uncharacterized protein</fullName>
    </submittedName>
</protein>
<name>A0ABT4AMV6_9BACT</name>
<reference evidence="3 4" key="1">
    <citation type="submission" date="2022-11" db="EMBL/GenBank/DDBJ databases">
        <title>Minimal conservation of predation-associated metabolite biosynthetic gene clusters underscores biosynthetic potential of Myxococcota including descriptions for ten novel species: Archangium lansinium sp. nov., Myxococcus landrumus sp. nov., Nannocystis bai.</title>
        <authorList>
            <person name="Ahearne A."/>
            <person name="Stevens C."/>
            <person name="Phillips K."/>
        </authorList>
    </citation>
    <scope>NUCLEOTIDE SEQUENCE [LARGE SCALE GENOMIC DNA]</scope>
    <source>
        <strain evidence="3 4">MIWBW</strain>
    </source>
</reference>
<dbReference type="RefSeq" id="WP_267541570.1">
    <property type="nucleotide sequence ID" value="NZ_JAPNKA010000001.1"/>
</dbReference>
<keyword evidence="1" id="KW-0175">Coiled coil</keyword>
<evidence type="ECO:0000256" key="2">
    <source>
        <dbReference type="SAM" id="MobiDB-lite"/>
    </source>
</evidence>
<organism evidence="3 4">
    <name type="scientific">Archangium lansingense</name>
    <dbReference type="NCBI Taxonomy" id="2995310"/>
    <lineage>
        <taxon>Bacteria</taxon>
        <taxon>Pseudomonadati</taxon>
        <taxon>Myxococcota</taxon>
        <taxon>Myxococcia</taxon>
        <taxon>Myxococcales</taxon>
        <taxon>Cystobacterineae</taxon>
        <taxon>Archangiaceae</taxon>
        <taxon>Archangium</taxon>
    </lineage>
</organism>
<gene>
    <name evidence="3" type="ORF">OV287_52145</name>
</gene>
<dbReference type="InterPro" id="IPR027417">
    <property type="entry name" value="P-loop_NTPase"/>
</dbReference>
<accession>A0ABT4AMV6</accession>